<evidence type="ECO:0000313" key="1">
    <source>
        <dbReference type="EMBL" id="PLW20108.1"/>
    </source>
</evidence>
<dbReference type="EMBL" id="PGCI01000704">
    <property type="protein sequence ID" value="PLW20108.1"/>
    <property type="molecule type" value="Genomic_DNA"/>
</dbReference>
<comment type="caution">
    <text evidence="2">The sequence shown here is derived from an EMBL/GenBank/DDBJ whole genome shotgun (WGS) entry which is preliminary data.</text>
</comment>
<evidence type="ECO:0000313" key="3">
    <source>
        <dbReference type="Proteomes" id="UP000235392"/>
    </source>
</evidence>
<gene>
    <name evidence="2" type="ORF">PCASD_02637</name>
    <name evidence="1" type="ORF">PCASD_16621</name>
</gene>
<dbReference type="AlphaFoldDB" id="A0A2N5VGY3"/>
<accession>A0A2N5VGY3</accession>
<dbReference type="EMBL" id="PGCI01000017">
    <property type="protein sequence ID" value="PLW49251.1"/>
    <property type="molecule type" value="Genomic_DNA"/>
</dbReference>
<proteinExistence type="predicted"/>
<name>A0A2N5VGY3_9BASI</name>
<reference evidence="2 3" key="1">
    <citation type="submission" date="2017-11" db="EMBL/GenBank/DDBJ databases">
        <title>De novo assembly and phasing of dikaryotic genomes from two isolates of Puccinia coronata f. sp. avenae, the causal agent of oat crown rust.</title>
        <authorList>
            <person name="Miller M.E."/>
            <person name="Zhang Y."/>
            <person name="Omidvar V."/>
            <person name="Sperschneider J."/>
            <person name="Schwessinger B."/>
            <person name="Raley C."/>
            <person name="Palmer J.M."/>
            <person name="Garnica D."/>
            <person name="Upadhyaya N."/>
            <person name="Rathjen J."/>
            <person name="Taylor J.M."/>
            <person name="Park R.F."/>
            <person name="Dodds P.N."/>
            <person name="Hirsch C.D."/>
            <person name="Kianian S.F."/>
            <person name="Figueroa M."/>
        </authorList>
    </citation>
    <scope>NUCLEOTIDE SEQUENCE [LARGE SCALE GENOMIC DNA]</scope>
    <source>
        <strain evidence="2">12SD80</strain>
    </source>
</reference>
<protein>
    <submittedName>
        <fullName evidence="2">Uncharacterized protein</fullName>
    </submittedName>
</protein>
<organism evidence="2 3">
    <name type="scientific">Puccinia coronata f. sp. avenae</name>
    <dbReference type="NCBI Taxonomy" id="200324"/>
    <lineage>
        <taxon>Eukaryota</taxon>
        <taxon>Fungi</taxon>
        <taxon>Dikarya</taxon>
        <taxon>Basidiomycota</taxon>
        <taxon>Pucciniomycotina</taxon>
        <taxon>Pucciniomycetes</taxon>
        <taxon>Pucciniales</taxon>
        <taxon>Pucciniaceae</taxon>
        <taxon>Puccinia</taxon>
    </lineage>
</organism>
<evidence type="ECO:0000313" key="2">
    <source>
        <dbReference type="EMBL" id="PLW49251.1"/>
    </source>
</evidence>
<dbReference type="Proteomes" id="UP000235392">
    <property type="component" value="Unassembled WGS sequence"/>
</dbReference>
<sequence length="406" mass="44338">MLSFFKQRTSNFQREAGTYHELLSDHDPKFSIPEKIDEAHSAQPIPVSNPNFDILRLPNSLTGKTRADKDFDSKISSQATGLVRKTTRKLAFSRTRAPDPQKCESIIRQLKLILSNSDSQHDQLIESAPVPSQIIKSLETPLGSKAKNKQILLHLNNPTYASKIISMLKQEPSPSYVMQPGGQAETAMPRGVCLQMSEMELEAKSVSGNDMEDVIHVTKALTMGVTPRQGIMNLITGLSVGGLMNTLGSCTGFYDALAIGSKNLIDRTDAHQELIGMVPKDRISVWCYWWGFEIALPLESLERLKTVRSIESAASQMLVALTAAGGAVELLPFIRFISAYLDMEWGAINEQNKGKGVVIAATWALPMALVPRPWDFDSPAPLAIEPLPKIAGGTSPAGLDVLVTSS</sequence>